<dbReference type="CDD" id="cd03263">
    <property type="entry name" value="ABC_subfamily_A"/>
    <property type="match status" value="2"/>
</dbReference>
<dbReference type="Pfam" id="PF23321">
    <property type="entry name" value="R1_ABCA1"/>
    <property type="match status" value="1"/>
</dbReference>
<dbReference type="FunFam" id="3.40.50.300:FF:000335">
    <property type="entry name" value="ATP binding cassette subfamily A member 5"/>
    <property type="match status" value="1"/>
</dbReference>
<dbReference type="InterPro" id="IPR056264">
    <property type="entry name" value="R2_ABCA1-4-like"/>
</dbReference>
<evidence type="ECO:0000256" key="6">
    <source>
        <dbReference type="ARBA" id="ARBA00022840"/>
    </source>
</evidence>
<reference evidence="11" key="1">
    <citation type="journal article" date="2012" name="Proc. Natl. Acad. Sci. U.S.A.">
        <title>Antigenic diversity is generated by distinct evolutionary mechanisms in African trypanosome species.</title>
        <authorList>
            <person name="Jackson A.P."/>
            <person name="Berry A."/>
            <person name="Aslett M."/>
            <person name="Allison H.C."/>
            <person name="Burton P."/>
            <person name="Vavrova-Anderson J."/>
            <person name="Brown R."/>
            <person name="Browne H."/>
            <person name="Corton N."/>
            <person name="Hauser H."/>
            <person name="Gamble J."/>
            <person name="Gilderthorp R."/>
            <person name="Marcello L."/>
            <person name="McQuillan J."/>
            <person name="Otto T.D."/>
            <person name="Quail M.A."/>
            <person name="Sanders M.J."/>
            <person name="van Tonder A."/>
            <person name="Ginger M.L."/>
            <person name="Field M.C."/>
            <person name="Barry J.D."/>
            <person name="Hertz-Fowler C."/>
            <person name="Berriman M."/>
        </authorList>
    </citation>
    <scope>NUCLEOTIDE SEQUENCE</scope>
    <source>
        <strain evidence="11">IL3000</strain>
    </source>
</reference>
<dbReference type="PROSITE" id="PS00211">
    <property type="entry name" value="ABC_TRANSPORTER_1"/>
    <property type="match status" value="2"/>
</dbReference>
<dbReference type="InterPro" id="IPR003593">
    <property type="entry name" value="AAA+_ATPase"/>
</dbReference>
<evidence type="ECO:0000256" key="9">
    <source>
        <dbReference type="SAM" id="Phobius"/>
    </source>
</evidence>
<feature type="transmembrane region" description="Helical" evidence="9">
    <location>
        <begin position="1164"/>
        <end position="1187"/>
    </location>
</feature>
<dbReference type="InterPro" id="IPR027417">
    <property type="entry name" value="P-loop_NTPase"/>
</dbReference>
<keyword evidence="4 9" id="KW-0812">Transmembrane</keyword>
<evidence type="ECO:0000256" key="2">
    <source>
        <dbReference type="ARBA" id="ARBA00008869"/>
    </source>
</evidence>
<proteinExistence type="inferred from homology"/>
<feature type="transmembrane region" description="Helical" evidence="9">
    <location>
        <begin position="1246"/>
        <end position="1270"/>
    </location>
</feature>
<feature type="transmembrane region" description="Helical" evidence="9">
    <location>
        <begin position="431"/>
        <end position="455"/>
    </location>
</feature>
<feature type="transmembrane region" description="Helical" evidence="9">
    <location>
        <begin position="496"/>
        <end position="514"/>
    </location>
</feature>
<evidence type="ECO:0000256" key="7">
    <source>
        <dbReference type="ARBA" id="ARBA00022989"/>
    </source>
</evidence>
<name>G0V0R7_TRYCI</name>
<keyword evidence="5" id="KW-0547">Nucleotide-binding</keyword>
<dbReference type="InterPro" id="IPR026082">
    <property type="entry name" value="ABCA"/>
</dbReference>
<feature type="transmembrane region" description="Helical" evidence="9">
    <location>
        <begin position="467"/>
        <end position="489"/>
    </location>
</feature>
<evidence type="ECO:0000259" key="10">
    <source>
        <dbReference type="PROSITE" id="PS50893"/>
    </source>
</evidence>
<feature type="transmembrane region" description="Helical" evidence="9">
    <location>
        <begin position="1276"/>
        <end position="1301"/>
    </location>
</feature>
<evidence type="ECO:0000256" key="4">
    <source>
        <dbReference type="ARBA" id="ARBA00022692"/>
    </source>
</evidence>
<keyword evidence="8 9" id="KW-0472">Membrane</keyword>
<evidence type="ECO:0000313" key="11">
    <source>
        <dbReference type="EMBL" id="CCC95238.1"/>
    </source>
</evidence>
<keyword evidence="6" id="KW-0067">ATP-binding</keyword>
<protein>
    <submittedName>
        <fullName evidence="11">Uncharacterized protein TCIL3000_11_6640</fullName>
    </submittedName>
</protein>
<comment type="similarity">
    <text evidence="2">Belongs to the ABC transporter superfamily. ABCA family.</text>
</comment>
<feature type="transmembrane region" description="Helical" evidence="9">
    <location>
        <begin position="93"/>
        <end position="114"/>
    </location>
</feature>
<dbReference type="VEuPathDB" id="TriTrypDB:TcIL3000.11.6640"/>
<evidence type="ECO:0000256" key="5">
    <source>
        <dbReference type="ARBA" id="ARBA00022741"/>
    </source>
</evidence>
<dbReference type="EMBL" id="HE575324">
    <property type="protein sequence ID" value="CCC95238.1"/>
    <property type="molecule type" value="Genomic_DNA"/>
</dbReference>
<feature type="transmembrane region" description="Helical" evidence="9">
    <location>
        <begin position="1352"/>
        <end position="1372"/>
    </location>
</feature>
<dbReference type="PANTHER" id="PTHR19229:SF262">
    <property type="entry name" value="TRANSPORTER, PUTATIVE-RELATED"/>
    <property type="match status" value="1"/>
</dbReference>
<dbReference type="GO" id="GO:0005524">
    <property type="term" value="F:ATP binding"/>
    <property type="evidence" value="ECO:0007669"/>
    <property type="project" value="UniProtKB-KW"/>
</dbReference>
<evidence type="ECO:0000256" key="8">
    <source>
        <dbReference type="ARBA" id="ARBA00023136"/>
    </source>
</evidence>
<dbReference type="InterPro" id="IPR017871">
    <property type="entry name" value="ABC_transporter-like_CS"/>
</dbReference>
<gene>
    <name evidence="11" type="ORF">TCIL3000_11_6640</name>
</gene>
<feature type="transmembrane region" description="Helical" evidence="9">
    <location>
        <begin position="520"/>
        <end position="542"/>
    </location>
</feature>
<dbReference type="Pfam" id="PF12698">
    <property type="entry name" value="ABC2_membrane_3"/>
    <property type="match status" value="2"/>
</dbReference>
<dbReference type="Gene3D" id="3.40.50.300">
    <property type="entry name" value="P-loop containing nucleotide triphosphate hydrolases"/>
    <property type="match status" value="2"/>
</dbReference>
<keyword evidence="7 9" id="KW-1133">Transmembrane helix</keyword>
<accession>G0V0R7</accession>
<keyword evidence="3" id="KW-0813">Transport</keyword>
<dbReference type="GO" id="GO:0140359">
    <property type="term" value="F:ABC-type transporter activity"/>
    <property type="evidence" value="ECO:0007669"/>
    <property type="project" value="InterPro"/>
</dbReference>
<dbReference type="SMART" id="SM00382">
    <property type="entry name" value="AAA"/>
    <property type="match status" value="2"/>
</dbReference>
<feature type="transmembrane region" description="Helical" evidence="9">
    <location>
        <begin position="1313"/>
        <end position="1332"/>
    </location>
</feature>
<dbReference type="FunFam" id="3.40.50.300:FF:000933">
    <property type="entry name" value="ABC transporter A family member 7"/>
    <property type="match status" value="1"/>
</dbReference>
<dbReference type="GO" id="GO:0005319">
    <property type="term" value="F:lipid transporter activity"/>
    <property type="evidence" value="ECO:0007669"/>
    <property type="project" value="TreeGrafter"/>
</dbReference>
<dbReference type="PROSITE" id="PS50893">
    <property type="entry name" value="ABC_TRANSPORTER_2"/>
    <property type="match status" value="2"/>
</dbReference>
<dbReference type="SUPFAM" id="SSF52540">
    <property type="entry name" value="P-loop containing nucleoside triphosphate hydrolases"/>
    <property type="match status" value="2"/>
</dbReference>
<comment type="subcellular location">
    <subcellularLocation>
        <location evidence="1">Membrane</location>
        <topology evidence="1">Multi-pass membrane protein</topology>
    </subcellularLocation>
</comment>
<organism evidence="11">
    <name type="scientific">Trypanosoma congolense (strain IL3000)</name>
    <dbReference type="NCBI Taxonomy" id="1068625"/>
    <lineage>
        <taxon>Eukaryota</taxon>
        <taxon>Discoba</taxon>
        <taxon>Euglenozoa</taxon>
        <taxon>Kinetoplastea</taxon>
        <taxon>Metakinetoplastina</taxon>
        <taxon>Trypanosomatida</taxon>
        <taxon>Trypanosomatidae</taxon>
        <taxon>Trypanosoma</taxon>
        <taxon>Nannomonas</taxon>
    </lineage>
</organism>
<evidence type="ECO:0000256" key="1">
    <source>
        <dbReference type="ARBA" id="ARBA00004141"/>
    </source>
</evidence>
<feature type="transmembrane region" description="Helical" evidence="9">
    <location>
        <begin position="562"/>
        <end position="587"/>
    </location>
</feature>
<dbReference type="GO" id="GO:0016020">
    <property type="term" value="C:membrane"/>
    <property type="evidence" value="ECO:0007669"/>
    <property type="project" value="UniProtKB-SubCell"/>
</dbReference>
<dbReference type="GO" id="GO:0016887">
    <property type="term" value="F:ATP hydrolysis activity"/>
    <property type="evidence" value="ECO:0007669"/>
    <property type="project" value="InterPro"/>
</dbReference>
<sequence>MPGPAEYDANAAVATNGSGNSCIIPCTSQREGPSASDAGVLTGSLPVNVLSRTTGENGAYRTVDSDRKVPFMDLFKATAQRSFRQTIHRKSEVLLELIVPLLFISVTIILWSLWGTNEFDETTYLDHKGLPPTLHPAFYHHYICSKWEGGVPGVGPCANLSELECLDSNITAPFDGFCVYANTGVESLQNIFLGGFRDRIAPVPSLDTVIMQQWLARKLNYRVLLPGGTIPNNPVSAIQSSGKLYFAGERGVLKGITQHLASVSRLFESVYGGMFDTLEEAEEEVRQNSRNWGIIHVRGFGPRNLDVRIFLNASALPPLATTVADAYPGGSQPNRAEMYALSGYLTLQKEISEYHRKSFGVLPDVAIDSYVMPMGSVEYIEAPLLKYARDTLPFLLSSAYLFSVTSRMHSNVIEKERNIRETMLIMGMRNSVLNTVWFLKPVIIDLIVCCSTTIMLKLTYMTQSDPFSIFVVFFAFTMTTIPLAGLLACFFSKTRVALLATPIIYFLMLLPYAVEKPKYGVSNIIYSLFSPTAFICIVRDFAARELSGGFRLLHHQASEDRVTAELMLIMMAADFVIYLVLMIYFGAVIPGEYGAPKHPLYFVHNIVNALGIRRVGGSKPSGVFADGRAEDGVYEEMSTIGDEASVTMKGLRKVYRRDGKFFVAVNDFCWSLNKGEISVLLGLNGAGKSTIMKMLTGMVKPDGGDCYVYGRSVTCELPAVRRMMGYCPQHNILWPELTCREHLEFFCKIKGLKGKSVESAVQQILCEIDLVDKADDAAMHLSGGQKRKLSLGIAFVGGSPLVMLDEPTAGMDTTSRTHTWRFLQRRASRHTILLTTHYMDEADLLGHRTAILSEGRLKCSGSSLFLKSKLGLGYSLTVVLRSLNDFDALNDMVCSQVADAKLNSHSGCEVMYRLPSASVGHFPHLIELMETTFASKLGSYSLAATTLEEVFLIASGGSGSPSSEPADYSSLWKQERIKGWYGAIQFKASMMKRINTALRDHRMHCLQFLCLFSVMLATMLLSFSSATVDSLLFTSDLYSEKVLVDSGRCDTLWGGNPEAQNAHIRETHKETTMELSKFGIQTWFSHHSPRYAAISCGDPSFRVLQRDTYPVVMLHNSSAVHQAPVTMGLFYQLLLQKALGSPVNVSWSVGVMKDKQTYVSAKKLMMISTLIMIPVALVSSNPVEWIVKERECGALHLQKMAGLWVSVYWISNFFFDIAMYILSAIIIVVTLVAFNQEEYVGRDTAVAFIVALLLYGLTGTVFGYVLSFLFRQHSRAHLIVMGLNFVLGLLLITIVNVLSMLPKTRETSKNLRWGFRFIPSFSVCEAIARVSYFRHGRAVGNVASIYELDAAGPPLLFLAAEFPIFALLVLLLDHPRRRAWWARRYYNRSITPEKVNMCDSDVEEESVKASSLPNDNGCVALRVANLSKVYRNGKVAVRGVSFLVPPGEVFALLGTNGAGKTTTISILCQEFMPTGGTVEIGGYDIVYKGSKALRCTGYCPQFDACISLLSVEEHLRLFLAIRGIEGEAADRLVNSLLHMCDLTKFRRSLSCDLSGGNRRKLSLAIAVIGGPCVIFLDEPTAGMDPVSRRKIWFVIQRAAAHCAVVLTTHHMEEVGAVAQRVAIMKDGVLLCIGSNARLKEKYGAGYEMCIRVVDGVSHEGVEGFVAEKFPEACLREHKGRQFVYSLPSTTSLADTFRTLESNKQRLSIEDYSVSQATIERVFLLATERSQSLPPQQCSEFQTV</sequence>
<feature type="domain" description="ABC transporter" evidence="10">
    <location>
        <begin position="646"/>
        <end position="879"/>
    </location>
</feature>
<dbReference type="InterPro" id="IPR013525">
    <property type="entry name" value="ABC2_TM"/>
</dbReference>
<dbReference type="PANTHER" id="PTHR19229">
    <property type="entry name" value="ATP-BINDING CASSETTE TRANSPORTER SUBFAMILY A ABCA"/>
    <property type="match status" value="1"/>
</dbReference>
<feature type="transmembrane region" description="Helical" evidence="9">
    <location>
        <begin position="1207"/>
        <end position="1234"/>
    </location>
</feature>
<feature type="domain" description="ABC transporter" evidence="10">
    <location>
        <begin position="1421"/>
        <end position="1651"/>
    </location>
</feature>
<feature type="transmembrane region" description="Helical" evidence="9">
    <location>
        <begin position="1006"/>
        <end position="1023"/>
    </location>
</feature>
<dbReference type="InterPro" id="IPR003439">
    <property type="entry name" value="ABC_transporter-like_ATP-bd"/>
</dbReference>
<evidence type="ECO:0000256" key="3">
    <source>
        <dbReference type="ARBA" id="ARBA00022448"/>
    </source>
</evidence>
<dbReference type="Pfam" id="PF00005">
    <property type="entry name" value="ABC_tran"/>
    <property type="match status" value="2"/>
</dbReference>